<feature type="compositionally biased region" description="Acidic residues" evidence="1">
    <location>
        <begin position="258"/>
        <end position="268"/>
    </location>
</feature>
<evidence type="ECO:0000259" key="2">
    <source>
        <dbReference type="PROSITE" id="PS50086"/>
    </source>
</evidence>
<dbReference type="SUPFAM" id="SSF47923">
    <property type="entry name" value="Ypt/Rab-GAP domain of gyp1p"/>
    <property type="match status" value="2"/>
</dbReference>
<dbReference type="InterPro" id="IPR035969">
    <property type="entry name" value="Rab-GAP_TBC_sf"/>
</dbReference>
<protein>
    <recommendedName>
        <fullName evidence="2">Rab-GAP TBC domain-containing protein</fullName>
    </recommendedName>
</protein>
<feature type="compositionally biased region" description="Low complexity" evidence="1">
    <location>
        <begin position="248"/>
        <end position="257"/>
    </location>
</feature>
<organism evidence="3 4">
    <name type="scientific">Mucor flavus</name>
    <dbReference type="NCBI Taxonomy" id="439312"/>
    <lineage>
        <taxon>Eukaryota</taxon>
        <taxon>Fungi</taxon>
        <taxon>Fungi incertae sedis</taxon>
        <taxon>Mucoromycota</taxon>
        <taxon>Mucoromycotina</taxon>
        <taxon>Mucoromycetes</taxon>
        <taxon>Mucorales</taxon>
        <taxon>Mucorineae</taxon>
        <taxon>Mucoraceae</taxon>
        <taxon>Mucor</taxon>
    </lineage>
</organism>
<dbReference type="Gene3D" id="1.10.10.750">
    <property type="entry name" value="Ypt/Rab-GAP domain of gyp1p, domain 1"/>
    <property type="match status" value="1"/>
</dbReference>
<dbReference type="Gene3D" id="1.10.472.80">
    <property type="entry name" value="Ypt/Rab-GAP domain of gyp1p, domain 3"/>
    <property type="match status" value="1"/>
</dbReference>
<dbReference type="Proteomes" id="UP001473302">
    <property type="component" value="Unassembled WGS sequence"/>
</dbReference>
<dbReference type="SMART" id="SM00164">
    <property type="entry name" value="TBC"/>
    <property type="match status" value="1"/>
</dbReference>
<comment type="caution">
    <text evidence="3">The sequence shown here is derived from an EMBL/GenBank/DDBJ whole genome shotgun (WGS) entry which is preliminary data.</text>
</comment>
<reference evidence="3 4" key="1">
    <citation type="submission" date="2024-04" db="EMBL/GenBank/DDBJ databases">
        <title>genome sequences of Mucor flavus KT1a and Helicostylum pulchrum KT1b strains isolated from the surface of a dry-aged beef.</title>
        <authorList>
            <person name="Toyotome T."/>
            <person name="Hosono M."/>
            <person name="Torimaru M."/>
            <person name="Fukuda K."/>
            <person name="Mikami N."/>
        </authorList>
    </citation>
    <scope>NUCLEOTIDE SEQUENCE [LARGE SCALE GENOMIC DNA]</scope>
    <source>
        <strain evidence="3 4">KT1a</strain>
    </source>
</reference>
<evidence type="ECO:0000313" key="3">
    <source>
        <dbReference type="EMBL" id="GAA5811646.1"/>
    </source>
</evidence>
<feature type="domain" description="Rab-GAP TBC" evidence="2">
    <location>
        <begin position="360"/>
        <end position="545"/>
    </location>
</feature>
<proteinExistence type="predicted"/>
<dbReference type="EMBL" id="BAABUK010000010">
    <property type="protein sequence ID" value="GAA5811646.1"/>
    <property type="molecule type" value="Genomic_DNA"/>
</dbReference>
<dbReference type="Gene3D" id="1.10.8.270">
    <property type="entry name" value="putative rabgap domain of human tbc1 domain family member 14 like domains"/>
    <property type="match status" value="1"/>
</dbReference>
<dbReference type="InterPro" id="IPR036028">
    <property type="entry name" value="SH3-like_dom_sf"/>
</dbReference>
<accession>A0ABP9YXR6</accession>
<dbReference type="PROSITE" id="PS50086">
    <property type="entry name" value="TBC_RABGAP"/>
    <property type="match status" value="1"/>
</dbReference>
<name>A0ABP9YXR6_9FUNG</name>
<evidence type="ECO:0000313" key="4">
    <source>
        <dbReference type="Proteomes" id="UP001473302"/>
    </source>
</evidence>
<dbReference type="InterPro" id="IPR000195">
    <property type="entry name" value="Rab-GAP-TBC_dom"/>
</dbReference>
<dbReference type="PANTHER" id="PTHR47219:SF9">
    <property type="entry name" value="GTPASE ACTIVATING PROTEIN AND CENTROSOME-ASSOCIATED, ISOFORM B"/>
    <property type="match status" value="1"/>
</dbReference>
<evidence type="ECO:0000256" key="1">
    <source>
        <dbReference type="SAM" id="MobiDB-lite"/>
    </source>
</evidence>
<keyword evidence="4" id="KW-1185">Reference proteome</keyword>
<dbReference type="Pfam" id="PF00566">
    <property type="entry name" value="RabGAP-TBC"/>
    <property type="match status" value="1"/>
</dbReference>
<gene>
    <name evidence="3" type="ORF">MFLAVUS_005087</name>
</gene>
<feature type="region of interest" description="Disordered" evidence="1">
    <location>
        <begin position="228"/>
        <end position="285"/>
    </location>
</feature>
<dbReference type="SUPFAM" id="SSF50044">
    <property type="entry name" value="SH3-domain"/>
    <property type="match status" value="1"/>
</dbReference>
<dbReference type="InterPro" id="IPR050302">
    <property type="entry name" value="Rab_GAP_TBC_domain"/>
</dbReference>
<sequence>MESKLTKHTSTNLEELDAKIAKLLRDPSDAIVNASINVDAMTLQQLKEFAENGGLGACVSKADVLATTPEELMYLQGERIIVLKHIEDDIYMGYCEGVVGHFNAESVHFVELDPRVLESLDAVVDFTDHSQYRNSVSSYGTDFVDRPYSSSSDYRPPQTNWISKPSFESINTTSSISQMQTSSNRSYNYSIEDNIEIDERRTMNDPYDTSAFNIDYSDEDDMEPIQYKSKPYKNTTKPAPKPAPKPPAKMVDITDGVTTDDDYLDHEDDYSVRPSAESGPKGSENMSVDEYGFVIKPYPNNRSRAPSCTCALTQTPCRSLSTKSMKEYRENELKWLSIVSKLDAGTVKKDAKMKKLVRSGIPASVRARVWQFLAGSSDYRKPNQFRILMDKPATKIYEVIERDIARCYPDHTQFMDKNSQGQQDLRCVLKAYSQYNSHLEYCQGMGRLAGLMLMQMTVEDTFWLLVATIDRYMNGYFTPTLSQLRIDAYIIGQLLKDHNPKLAQHLENNDVLPIMYIAQWFLTAFTMTLPWDTVLRVWDAFYFEGIKVFYRVSLAIMEICKDFLLSSCPTNSELLDFLLHIPHEYLQPNTLLETAFRINLSKTDIKRYAKRAGSEDATTSGLPFEHGIKNLQVGNTNHTFYGHGLNFKGLGGKISRKNSNVNLENHR</sequence>
<dbReference type="PANTHER" id="PTHR47219">
    <property type="entry name" value="RAB GTPASE-ACTIVATING PROTEIN 1-LIKE"/>
    <property type="match status" value="1"/>
</dbReference>